<name>A0A4R7I2V9_9ACTN</name>
<keyword evidence="3" id="KW-1185">Reference proteome</keyword>
<proteinExistence type="predicted"/>
<organism evidence="2 3">
    <name type="scientific">Ilumatobacter fluminis</name>
    <dbReference type="NCBI Taxonomy" id="467091"/>
    <lineage>
        <taxon>Bacteria</taxon>
        <taxon>Bacillati</taxon>
        <taxon>Actinomycetota</taxon>
        <taxon>Acidimicrobiia</taxon>
        <taxon>Acidimicrobiales</taxon>
        <taxon>Ilumatobacteraceae</taxon>
        <taxon>Ilumatobacter</taxon>
    </lineage>
</organism>
<feature type="compositionally biased region" description="Basic and acidic residues" evidence="1">
    <location>
        <begin position="178"/>
        <end position="197"/>
    </location>
</feature>
<evidence type="ECO:0000313" key="3">
    <source>
        <dbReference type="Proteomes" id="UP000294558"/>
    </source>
</evidence>
<dbReference type="Proteomes" id="UP000294558">
    <property type="component" value="Unassembled WGS sequence"/>
</dbReference>
<dbReference type="OrthoDB" id="5243908at2"/>
<comment type="caution">
    <text evidence="2">The sequence shown here is derived from an EMBL/GenBank/DDBJ whole genome shotgun (WGS) entry which is preliminary data.</text>
</comment>
<dbReference type="AlphaFoldDB" id="A0A4R7I2V9"/>
<feature type="region of interest" description="Disordered" evidence="1">
    <location>
        <begin position="146"/>
        <end position="197"/>
    </location>
</feature>
<feature type="compositionally biased region" description="Basic and acidic residues" evidence="1">
    <location>
        <begin position="159"/>
        <end position="170"/>
    </location>
</feature>
<dbReference type="EMBL" id="SOAU01000001">
    <property type="protein sequence ID" value="TDT17891.1"/>
    <property type="molecule type" value="Genomic_DNA"/>
</dbReference>
<sequence>MNQVKNRLQALGLVDRAFANTTDEELTGAIDALGDEHRSALDELVKGEADAATVREAVTHGRMDGTMESIALVVTDACLADCIEQLGDNADYPSSDQLREVLPGLVDTHGLGIARLMLASTVAGEAPASSIIRDLLKHDDLVKLPPAEEKQISPMIRKPKVDDAEREAIKAKRKELKKQKQEEARARREQSQRDRTR</sequence>
<accession>A0A4R7I2V9</accession>
<dbReference type="RefSeq" id="WP_133870144.1">
    <property type="nucleotide sequence ID" value="NZ_SOAU01000001.1"/>
</dbReference>
<gene>
    <name evidence="2" type="ORF">BDK89_3504</name>
</gene>
<protein>
    <submittedName>
        <fullName evidence="2">Uncharacterized protein</fullName>
    </submittedName>
</protein>
<evidence type="ECO:0000313" key="2">
    <source>
        <dbReference type="EMBL" id="TDT17891.1"/>
    </source>
</evidence>
<evidence type="ECO:0000256" key="1">
    <source>
        <dbReference type="SAM" id="MobiDB-lite"/>
    </source>
</evidence>
<reference evidence="2 3" key="1">
    <citation type="submission" date="2019-03" db="EMBL/GenBank/DDBJ databases">
        <title>Sequencing the genomes of 1000 actinobacteria strains.</title>
        <authorList>
            <person name="Klenk H.-P."/>
        </authorList>
    </citation>
    <scope>NUCLEOTIDE SEQUENCE [LARGE SCALE GENOMIC DNA]</scope>
    <source>
        <strain evidence="2 3">DSM 18936</strain>
    </source>
</reference>